<organism evidence="1 2">
    <name type="scientific">Ixodes persulcatus</name>
    <name type="common">Taiga tick</name>
    <dbReference type="NCBI Taxonomy" id="34615"/>
    <lineage>
        <taxon>Eukaryota</taxon>
        <taxon>Metazoa</taxon>
        <taxon>Ecdysozoa</taxon>
        <taxon>Arthropoda</taxon>
        <taxon>Chelicerata</taxon>
        <taxon>Arachnida</taxon>
        <taxon>Acari</taxon>
        <taxon>Parasitiformes</taxon>
        <taxon>Ixodida</taxon>
        <taxon>Ixodoidea</taxon>
        <taxon>Ixodidae</taxon>
        <taxon>Ixodinae</taxon>
        <taxon>Ixodes</taxon>
    </lineage>
</organism>
<dbReference type="Proteomes" id="UP000805193">
    <property type="component" value="Unassembled WGS sequence"/>
</dbReference>
<protein>
    <submittedName>
        <fullName evidence="1">Uncharacterized protein</fullName>
    </submittedName>
</protein>
<reference evidence="1 2" key="1">
    <citation type="journal article" date="2020" name="Cell">
        <title>Large-Scale Comparative Analyses of Tick Genomes Elucidate Their Genetic Diversity and Vector Capacities.</title>
        <authorList>
            <consortium name="Tick Genome and Microbiome Consortium (TIGMIC)"/>
            <person name="Jia N."/>
            <person name="Wang J."/>
            <person name="Shi W."/>
            <person name="Du L."/>
            <person name="Sun Y."/>
            <person name="Zhan W."/>
            <person name="Jiang J.F."/>
            <person name="Wang Q."/>
            <person name="Zhang B."/>
            <person name="Ji P."/>
            <person name="Bell-Sakyi L."/>
            <person name="Cui X.M."/>
            <person name="Yuan T.T."/>
            <person name="Jiang B.G."/>
            <person name="Yang W.F."/>
            <person name="Lam T.T."/>
            <person name="Chang Q.C."/>
            <person name="Ding S.J."/>
            <person name="Wang X.J."/>
            <person name="Zhu J.G."/>
            <person name="Ruan X.D."/>
            <person name="Zhao L."/>
            <person name="Wei J.T."/>
            <person name="Ye R.Z."/>
            <person name="Que T.C."/>
            <person name="Du C.H."/>
            <person name="Zhou Y.H."/>
            <person name="Cheng J.X."/>
            <person name="Dai P.F."/>
            <person name="Guo W.B."/>
            <person name="Han X.H."/>
            <person name="Huang E.J."/>
            <person name="Li L.F."/>
            <person name="Wei W."/>
            <person name="Gao Y.C."/>
            <person name="Liu J.Z."/>
            <person name="Shao H.Z."/>
            <person name="Wang X."/>
            <person name="Wang C.C."/>
            <person name="Yang T.C."/>
            <person name="Huo Q.B."/>
            <person name="Li W."/>
            <person name="Chen H.Y."/>
            <person name="Chen S.E."/>
            <person name="Zhou L.G."/>
            <person name="Ni X.B."/>
            <person name="Tian J.H."/>
            <person name="Sheng Y."/>
            <person name="Liu T."/>
            <person name="Pan Y.S."/>
            <person name="Xia L.Y."/>
            <person name="Li J."/>
            <person name="Zhao F."/>
            <person name="Cao W.C."/>
        </authorList>
    </citation>
    <scope>NUCLEOTIDE SEQUENCE [LARGE SCALE GENOMIC DNA]</scope>
    <source>
        <strain evidence="1">Iper-2018</strain>
    </source>
</reference>
<evidence type="ECO:0000313" key="1">
    <source>
        <dbReference type="EMBL" id="KAG0411587.1"/>
    </source>
</evidence>
<proteinExistence type="predicted"/>
<sequence>MTWFTSAASATNLLSKNKVYTSGDIERRLDFGNQRVVREIVNHDKRLVKEVDVQWNTPLHAAANGGFNETAGVLVEAGAALEAKNYYERTPVSMACQNGDSDTVATLLGAGASVHSVDNMKVRITQSYHQQFNVSQRNVGNVVEALLKSSFWKELLRNATDSEQHGVHQTPLRKLIRFMPDLAELVFENCVVEESASNEDPNHSVTYHYEFLDDSFASYGAADDSTDEINSDSVLNIPGRKLYDERGNVLPGKPLYSRDFGTIKRNHPLMMMVDDYRRALLGHELCKSLLDHKWKSYGSYVYHVCLIVYLVYLAYLTSFVLHTPTPCPLDFPHFNTTCSFVPRFKSCAVIGNASDKGLYLKREFVNTAKLMIIIICVIIFLKEPDCFEKTSFSFPGPFKTNNDFFVTALELLIDLIVFGKFPPYEVDRVVFRAVSRVYEHYEGKEKEWPTHEGPFIFFSGWVNKVTSRVTEAETMDVVEFLSDTVHTIKWIIFHVYESYKVRDKEWESHEQPFVLLSQWSCKVSTKVTASETTDMVEFISDTLKTIKRAMRCKHQIEATYIHYLTTDVLRYRLITVDTVDSWK</sequence>
<evidence type="ECO:0000313" key="2">
    <source>
        <dbReference type="Proteomes" id="UP000805193"/>
    </source>
</evidence>
<accession>A0AC60NWT9</accession>
<dbReference type="EMBL" id="JABSTQ010011419">
    <property type="protein sequence ID" value="KAG0411587.1"/>
    <property type="molecule type" value="Genomic_DNA"/>
</dbReference>
<gene>
    <name evidence="1" type="ORF">HPB47_011259</name>
</gene>
<comment type="caution">
    <text evidence="1">The sequence shown here is derived from an EMBL/GenBank/DDBJ whole genome shotgun (WGS) entry which is preliminary data.</text>
</comment>
<name>A0AC60NWT9_IXOPE</name>
<keyword evidence="2" id="KW-1185">Reference proteome</keyword>